<dbReference type="GeneID" id="111435641"/>
<evidence type="ECO:0000259" key="1">
    <source>
        <dbReference type="Pfam" id="PF00462"/>
    </source>
</evidence>
<dbReference type="PANTHER" id="PTHR45669:SF22">
    <property type="entry name" value="GLUTAREDOXIN DOMAIN-CONTAINING CYSTEINE-RICH PROTEIN CG12206-RELATED"/>
    <property type="match status" value="1"/>
</dbReference>
<keyword evidence="2" id="KW-1185">Reference proteome</keyword>
<accession>A0A6J1ELG2</accession>
<sequence length="320" mass="34720">MGCASSHLLNHDDDFPQLGAAALTHHIVSLTSTTYGLLNLDPPSAATPAPPPRFTFGSVFPTPLSEPKSEPEVINSWELMDGLDADSFRFSLLSQSKKFALKDFDSNKENSNPNCPNQIVESAVLRPSSRAAPTAPVTIPSPVKHLLDRFEVLCPPSGEHRVVVYTTTLRGIRKTFEECNAVRAAIEGTGVQICERDVLMDRGFREELKELMKGRGEEGMIPPRVFIRGRYIGNGEKVLKMVEEGVLGELLEGLPKIKAGSVCEGCGNARFLPCFQCNGSCKLVMTVKEGGLKRLGHGKAVVVKCPDCNENGLVLCPICS</sequence>
<proteinExistence type="predicted"/>
<dbReference type="InterPro" id="IPR036249">
    <property type="entry name" value="Thioredoxin-like_sf"/>
</dbReference>
<dbReference type="AlphaFoldDB" id="A0A6J1ELG2"/>
<dbReference type="InterPro" id="IPR002109">
    <property type="entry name" value="Glutaredoxin"/>
</dbReference>
<dbReference type="RefSeq" id="XP_022928851.1">
    <property type="nucleotide sequence ID" value="XM_023073083.1"/>
</dbReference>
<dbReference type="PANTHER" id="PTHR45669">
    <property type="entry name" value="GLUTAREDOXIN DOMAIN-CONTAINING CYSTEINE-RICH PROTEIN CG12206-RELATED"/>
    <property type="match status" value="1"/>
</dbReference>
<dbReference type="Pfam" id="PF23733">
    <property type="entry name" value="GRXCR1-2_C"/>
    <property type="match status" value="1"/>
</dbReference>
<dbReference type="SUPFAM" id="SSF52833">
    <property type="entry name" value="Thioredoxin-like"/>
    <property type="match status" value="1"/>
</dbReference>
<reference evidence="3" key="1">
    <citation type="submission" date="2025-08" db="UniProtKB">
        <authorList>
            <consortium name="RefSeq"/>
        </authorList>
    </citation>
    <scope>IDENTIFICATION</scope>
    <source>
        <tissue evidence="3">Young leaves</tissue>
    </source>
</reference>
<dbReference type="Pfam" id="PF00462">
    <property type="entry name" value="Glutaredoxin"/>
    <property type="match status" value="1"/>
</dbReference>
<protein>
    <submittedName>
        <fullName evidence="3">Uncharacterized protein At5g39865-like</fullName>
    </submittedName>
</protein>
<feature type="domain" description="Glutaredoxin" evidence="1">
    <location>
        <begin position="162"/>
        <end position="232"/>
    </location>
</feature>
<dbReference type="Proteomes" id="UP000504609">
    <property type="component" value="Unplaced"/>
</dbReference>
<dbReference type="PROSITE" id="PS51354">
    <property type="entry name" value="GLUTAREDOXIN_2"/>
    <property type="match status" value="1"/>
</dbReference>
<name>A0A6J1ELG2_CUCMO</name>
<dbReference type="Gene3D" id="3.40.30.10">
    <property type="entry name" value="Glutaredoxin"/>
    <property type="match status" value="1"/>
</dbReference>
<dbReference type="CDD" id="cd03031">
    <property type="entry name" value="GRX_GRX_like"/>
    <property type="match status" value="1"/>
</dbReference>
<organism evidence="2 3">
    <name type="scientific">Cucurbita moschata</name>
    <name type="common">Winter crookneck squash</name>
    <name type="synonym">Cucurbita pepo var. moschata</name>
    <dbReference type="NCBI Taxonomy" id="3662"/>
    <lineage>
        <taxon>Eukaryota</taxon>
        <taxon>Viridiplantae</taxon>
        <taxon>Streptophyta</taxon>
        <taxon>Embryophyta</taxon>
        <taxon>Tracheophyta</taxon>
        <taxon>Spermatophyta</taxon>
        <taxon>Magnoliopsida</taxon>
        <taxon>eudicotyledons</taxon>
        <taxon>Gunneridae</taxon>
        <taxon>Pentapetalae</taxon>
        <taxon>rosids</taxon>
        <taxon>fabids</taxon>
        <taxon>Cucurbitales</taxon>
        <taxon>Cucurbitaceae</taxon>
        <taxon>Cucurbiteae</taxon>
        <taxon>Cucurbita</taxon>
    </lineage>
</organism>
<evidence type="ECO:0000313" key="2">
    <source>
        <dbReference type="Proteomes" id="UP000504609"/>
    </source>
</evidence>
<dbReference type="KEGG" id="cmos:111435641"/>
<evidence type="ECO:0000313" key="3">
    <source>
        <dbReference type="RefSeq" id="XP_022928851.1"/>
    </source>
</evidence>
<gene>
    <name evidence="3" type="primary">LOC111435641</name>
</gene>